<protein>
    <submittedName>
        <fullName evidence="6">ABC transporter ATP-binding protein</fullName>
    </submittedName>
</protein>
<accession>A0A6I0F0Z5</accession>
<evidence type="ECO:0000256" key="4">
    <source>
        <dbReference type="ARBA" id="ARBA00022840"/>
    </source>
</evidence>
<dbReference type="PROSITE" id="PS50893">
    <property type="entry name" value="ABC_TRANSPORTER_2"/>
    <property type="match status" value="1"/>
</dbReference>
<dbReference type="GO" id="GO:0005524">
    <property type="term" value="F:ATP binding"/>
    <property type="evidence" value="ECO:0007669"/>
    <property type="project" value="UniProtKB-KW"/>
</dbReference>
<dbReference type="Gene3D" id="3.40.50.300">
    <property type="entry name" value="P-loop containing nucleotide triphosphate hydrolases"/>
    <property type="match status" value="1"/>
</dbReference>
<sequence>MILRVDNVSKYYGQKNTIKALDHISFNVVKGEFLAIMGPSGSGKSTLLNAISTIDQVSSGSIFVDDIDLTKISGKKITDFRRKKLGFIFQDLNLLDTLTLYENIELALTINRSDISTIDIRIKEISKVLGIDDILHKYPYEVSGGQKQRCACARAIINNPDIILADEPTGALDSASARKFLESLDHINELFNSTIIIVTHDAYVASHCNRVLFIKDGKLFNEIHKCNDNQSRFYKNILDIVVNYDENEERKIDDLC</sequence>
<keyword evidence="2" id="KW-0813">Transport</keyword>
<evidence type="ECO:0000313" key="7">
    <source>
        <dbReference type="Proteomes" id="UP000432715"/>
    </source>
</evidence>
<dbReference type="AlphaFoldDB" id="A0A6I0F0Z5"/>
<keyword evidence="7" id="KW-1185">Reference proteome</keyword>
<comment type="similarity">
    <text evidence="1">Belongs to the ABC transporter superfamily.</text>
</comment>
<dbReference type="SUPFAM" id="SSF52540">
    <property type="entry name" value="P-loop containing nucleoside triphosphate hydrolases"/>
    <property type="match status" value="1"/>
</dbReference>
<evidence type="ECO:0000256" key="1">
    <source>
        <dbReference type="ARBA" id="ARBA00005417"/>
    </source>
</evidence>
<dbReference type="GO" id="GO:0098796">
    <property type="term" value="C:membrane protein complex"/>
    <property type="evidence" value="ECO:0007669"/>
    <property type="project" value="UniProtKB-ARBA"/>
</dbReference>
<comment type="caution">
    <text evidence="6">The sequence shown here is derived from an EMBL/GenBank/DDBJ whole genome shotgun (WGS) entry which is preliminary data.</text>
</comment>
<keyword evidence="3" id="KW-0547">Nucleotide-binding</keyword>
<evidence type="ECO:0000256" key="2">
    <source>
        <dbReference type="ARBA" id="ARBA00022448"/>
    </source>
</evidence>
<dbReference type="PANTHER" id="PTHR42798">
    <property type="entry name" value="LIPOPROTEIN-RELEASING SYSTEM ATP-BINDING PROTEIN LOLD"/>
    <property type="match status" value="1"/>
</dbReference>
<dbReference type="CDD" id="cd03255">
    <property type="entry name" value="ABC_MJ0796_LolCDE_FtsE"/>
    <property type="match status" value="1"/>
</dbReference>
<dbReference type="PANTHER" id="PTHR42798:SF7">
    <property type="entry name" value="ALPHA-D-RIBOSE 1-METHYLPHOSPHONATE 5-TRIPHOSPHATE SYNTHASE SUBUNIT PHNL"/>
    <property type="match status" value="1"/>
</dbReference>
<dbReference type="InterPro" id="IPR003439">
    <property type="entry name" value="ABC_transporter-like_ATP-bd"/>
</dbReference>
<organism evidence="6 7">
    <name type="scientific">Alkaliphilus pronyensis</name>
    <dbReference type="NCBI Taxonomy" id="1482732"/>
    <lineage>
        <taxon>Bacteria</taxon>
        <taxon>Bacillati</taxon>
        <taxon>Bacillota</taxon>
        <taxon>Clostridia</taxon>
        <taxon>Peptostreptococcales</taxon>
        <taxon>Natronincolaceae</taxon>
        <taxon>Alkaliphilus</taxon>
    </lineage>
</organism>
<dbReference type="RefSeq" id="WP_151860678.1">
    <property type="nucleotide sequence ID" value="NZ_WBZC01000017.1"/>
</dbReference>
<dbReference type="GO" id="GO:0016887">
    <property type="term" value="F:ATP hydrolysis activity"/>
    <property type="evidence" value="ECO:0007669"/>
    <property type="project" value="InterPro"/>
</dbReference>
<evidence type="ECO:0000313" key="6">
    <source>
        <dbReference type="EMBL" id="KAB3535577.1"/>
    </source>
</evidence>
<evidence type="ECO:0000259" key="5">
    <source>
        <dbReference type="PROSITE" id="PS50893"/>
    </source>
</evidence>
<dbReference type="Proteomes" id="UP000432715">
    <property type="component" value="Unassembled WGS sequence"/>
</dbReference>
<name>A0A6I0F0Z5_9FIRM</name>
<reference evidence="6 7" key="1">
    <citation type="submission" date="2019-10" db="EMBL/GenBank/DDBJ databases">
        <title>Alkaliphilus serpentinus sp. nov. and Alkaliphilus pronyensis sp. nov., two novel anaerobic alkaliphilic species isolated from the serpentinized-hosted hydrothermal field of the Prony Bay (New Caledonia).</title>
        <authorList>
            <person name="Postec A."/>
        </authorList>
    </citation>
    <scope>NUCLEOTIDE SEQUENCE [LARGE SCALE GENOMIC DNA]</scope>
    <source>
        <strain evidence="6 7">LacV</strain>
    </source>
</reference>
<dbReference type="InterPro" id="IPR017911">
    <property type="entry name" value="MacB-like_ATP-bd"/>
</dbReference>
<dbReference type="Pfam" id="PF00005">
    <property type="entry name" value="ABC_tran"/>
    <property type="match status" value="1"/>
</dbReference>
<feature type="domain" description="ABC transporter" evidence="5">
    <location>
        <begin position="3"/>
        <end position="241"/>
    </location>
</feature>
<dbReference type="SMART" id="SM00382">
    <property type="entry name" value="AAA"/>
    <property type="match status" value="1"/>
</dbReference>
<proteinExistence type="inferred from homology"/>
<dbReference type="InterPro" id="IPR027417">
    <property type="entry name" value="P-loop_NTPase"/>
</dbReference>
<keyword evidence="4 6" id="KW-0067">ATP-binding</keyword>
<dbReference type="EMBL" id="WBZC01000017">
    <property type="protein sequence ID" value="KAB3535577.1"/>
    <property type="molecule type" value="Genomic_DNA"/>
</dbReference>
<dbReference type="GO" id="GO:0022857">
    <property type="term" value="F:transmembrane transporter activity"/>
    <property type="evidence" value="ECO:0007669"/>
    <property type="project" value="UniProtKB-ARBA"/>
</dbReference>
<gene>
    <name evidence="6" type="ORF">F8154_05870</name>
</gene>
<dbReference type="FunFam" id="3.40.50.300:FF:000032">
    <property type="entry name" value="Export ABC transporter ATP-binding protein"/>
    <property type="match status" value="1"/>
</dbReference>
<dbReference type="InterPro" id="IPR003593">
    <property type="entry name" value="AAA+_ATPase"/>
</dbReference>
<evidence type="ECO:0000256" key="3">
    <source>
        <dbReference type="ARBA" id="ARBA00022741"/>
    </source>
</evidence>
<dbReference type="OrthoDB" id="9802264at2"/>